<dbReference type="InterPro" id="IPR011650">
    <property type="entry name" value="Peptidase_M20_dimer"/>
</dbReference>
<evidence type="ECO:0000256" key="1">
    <source>
        <dbReference type="ARBA" id="ARBA00006247"/>
    </source>
</evidence>
<dbReference type="STRING" id="742152.A0A2H3JV55"/>
<dbReference type="PANTHER" id="PTHR45962:SF1">
    <property type="entry name" value="N-FATTY-ACYL-AMINO ACID SYNTHASE_HYDROLASE PM20D1"/>
    <property type="match status" value="1"/>
</dbReference>
<keyword evidence="2" id="KW-0645">Protease</keyword>
<dbReference type="GO" id="GO:0004180">
    <property type="term" value="F:carboxypeptidase activity"/>
    <property type="evidence" value="ECO:0007669"/>
    <property type="project" value="TreeGrafter"/>
</dbReference>
<dbReference type="AlphaFoldDB" id="A0A2H3JV55"/>
<sequence length="473" mass="52897">MPPPTSCNEGDWAPFGELHRYFKARFSLVHENLEVQEINCALVYRRQGSDESLKPLPLTAHQCIKAIVYSCRLSPMTETRRTRRSSDRQFYCRPIDSATVLWVLRCADNKAGLIKPLEKLSEKGFEPTRSIVLARKLAVSTARAPRRFGTISCDNMKDMENIRLQWWWTKADEVIMSVSAVGEKGMFDARVEVTAPGGHLSFPPPHTSIAMLSNIFTELEANPPARRLDRRSSYYGQLQCQAAYDPTLPKGFKALIKASFINDEALVKLESVLSLSDPLCGPLAGTTQAIDAIRGGVKSNALPENVYMIMNHRIDIFSSVADVKSHIEDIARPVALDMFLYVEVFNDQDKNLAEDYSIGCLYMSNASDESLEPASITSTFGSGPYELLTGTIVGVLESPTRPDIPRKVHFQRTPTLLGLSLTKHIFRYGHINGDDYYNGAHAVNEAIKAVGFIEIIRFHTRLILNADESDFMD</sequence>
<evidence type="ECO:0000256" key="5">
    <source>
        <dbReference type="ARBA" id="ARBA00022833"/>
    </source>
</evidence>
<gene>
    <name evidence="7" type="ORF">WOLCODRAFT_142881</name>
</gene>
<keyword evidence="8" id="KW-1185">Reference proteome</keyword>
<dbReference type="EMBL" id="KB468053">
    <property type="protein sequence ID" value="PCH40027.1"/>
    <property type="molecule type" value="Genomic_DNA"/>
</dbReference>
<dbReference type="GO" id="GO:0000328">
    <property type="term" value="C:fungal-type vacuole lumen"/>
    <property type="evidence" value="ECO:0007669"/>
    <property type="project" value="TreeGrafter"/>
</dbReference>
<dbReference type="InterPro" id="IPR036264">
    <property type="entry name" value="Bact_exopeptidase_dim_dom"/>
</dbReference>
<reference evidence="7 8" key="1">
    <citation type="journal article" date="2012" name="Science">
        <title>The Paleozoic origin of enzymatic lignin decomposition reconstructed from 31 fungal genomes.</title>
        <authorList>
            <person name="Floudas D."/>
            <person name="Binder M."/>
            <person name="Riley R."/>
            <person name="Barry K."/>
            <person name="Blanchette R.A."/>
            <person name="Henrissat B."/>
            <person name="Martinez A.T."/>
            <person name="Otillar R."/>
            <person name="Spatafora J.W."/>
            <person name="Yadav J.S."/>
            <person name="Aerts A."/>
            <person name="Benoit I."/>
            <person name="Boyd A."/>
            <person name="Carlson A."/>
            <person name="Copeland A."/>
            <person name="Coutinho P.M."/>
            <person name="de Vries R.P."/>
            <person name="Ferreira P."/>
            <person name="Findley K."/>
            <person name="Foster B."/>
            <person name="Gaskell J."/>
            <person name="Glotzer D."/>
            <person name="Gorecki P."/>
            <person name="Heitman J."/>
            <person name="Hesse C."/>
            <person name="Hori C."/>
            <person name="Igarashi K."/>
            <person name="Jurgens J.A."/>
            <person name="Kallen N."/>
            <person name="Kersten P."/>
            <person name="Kohler A."/>
            <person name="Kuees U."/>
            <person name="Kumar T.K.A."/>
            <person name="Kuo A."/>
            <person name="LaButti K."/>
            <person name="Larrondo L.F."/>
            <person name="Lindquist E."/>
            <person name="Ling A."/>
            <person name="Lombard V."/>
            <person name="Lucas S."/>
            <person name="Lundell T."/>
            <person name="Martin R."/>
            <person name="McLaughlin D.J."/>
            <person name="Morgenstern I."/>
            <person name="Morin E."/>
            <person name="Murat C."/>
            <person name="Nagy L.G."/>
            <person name="Nolan M."/>
            <person name="Ohm R.A."/>
            <person name="Patyshakuliyeva A."/>
            <person name="Rokas A."/>
            <person name="Ruiz-Duenas F.J."/>
            <person name="Sabat G."/>
            <person name="Salamov A."/>
            <person name="Samejima M."/>
            <person name="Schmutz J."/>
            <person name="Slot J.C."/>
            <person name="St John F."/>
            <person name="Stenlid J."/>
            <person name="Sun H."/>
            <person name="Sun S."/>
            <person name="Syed K."/>
            <person name="Tsang A."/>
            <person name="Wiebenga A."/>
            <person name="Young D."/>
            <person name="Pisabarro A."/>
            <person name="Eastwood D.C."/>
            <person name="Martin F."/>
            <person name="Cullen D."/>
            <person name="Grigoriev I.V."/>
            <person name="Hibbett D.S."/>
        </authorList>
    </citation>
    <scope>NUCLEOTIDE SEQUENCE [LARGE SCALE GENOMIC DNA]</scope>
    <source>
        <strain evidence="7 8">MD-104</strain>
    </source>
</reference>
<evidence type="ECO:0000313" key="8">
    <source>
        <dbReference type="Proteomes" id="UP000218811"/>
    </source>
</evidence>
<evidence type="ECO:0000259" key="6">
    <source>
        <dbReference type="Pfam" id="PF07687"/>
    </source>
</evidence>
<name>A0A2H3JV55_WOLCO</name>
<evidence type="ECO:0000256" key="3">
    <source>
        <dbReference type="ARBA" id="ARBA00022723"/>
    </source>
</evidence>
<dbReference type="SUPFAM" id="SSF55031">
    <property type="entry name" value="Bacterial exopeptidase dimerisation domain"/>
    <property type="match status" value="1"/>
</dbReference>
<protein>
    <recommendedName>
        <fullName evidence="6">Peptidase M20 dimerisation domain-containing protein</fullName>
    </recommendedName>
</protein>
<organism evidence="7 8">
    <name type="scientific">Wolfiporia cocos (strain MD-104)</name>
    <name type="common">Brown rot fungus</name>
    <dbReference type="NCBI Taxonomy" id="742152"/>
    <lineage>
        <taxon>Eukaryota</taxon>
        <taxon>Fungi</taxon>
        <taxon>Dikarya</taxon>
        <taxon>Basidiomycota</taxon>
        <taxon>Agaricomycotina</taxon>
        <taxon>Agaricomycetes</taxon>
        <taxon>Polyporales</taxon>
        <taxon>Phaeolaceae</taxon>
        <taxon>Wolfiporia</taxon>
    </lineage>
</organism>
<evidence type="ECO:0000256" key="2">
    <source>
        <dbReference type="ARBA" id="ARBA00022670"/>
    </source>
</evidence>
<dbReference type="GO" id="GO:0046872">
    <property type="term" value="F:metal ion binding"/>
    <property type="evidence" value="ECO:0007669"/>
    <property type="project" value="UniProtKB-KW"/>
</dbReference>
<dbReference type="SUPFAM" id="SSF53187">
    <property type="entry name" value="Zn-dependent exopeptidases"/>
    <property type="match status" value="1"/>
</dbReference>
<evidence type="ECO:0000256" key="4">
    <source>
        <dbReference type="ARBA" id="ARBA00022801"/>
    </source>
</evidence>
<feature type="domain" description="Peptidase M20 dimerisation" evidence="6">
    <location>
        <begin position="181"/>
        <end position="335"/>
    </location>
</feature>
<keyword evidence="3" id="KW-0479">Metal-binding</keyword>
<dbReference type="Pfam" id="PF07687">
    <property type="entry name" value="M20_dimer"/>
    <property type="match status" value="1"/>
</dbReference>
<keyword evidence="5" id="KW-0862">Zinc</keyword>
<comment type="similarity">
    <text evidence="1">Belongs to the peptidase M20A family.</text>
</comment>
<keyword evidence="4" id="KW-0378">Hydrolase</keyword>
<evidence type="ECO:0000313" key="7">
    <source>
        <dbReference type="EMBL" id="PCH40027.1"/>
    </source>
</evidence>
<dbReference type="OrthoDB" id="3064516at2759"/>
<dbReference type="GO" id="GO:0051603">
    <property type="term" value="P:proteolysis involved in protein catabolic process"/>
    <property type="evidence" value="ECO:0007669"/>
    <property type="project" value="TreeGrafter"/>
</dbReference>
<accession>A0A2H3JV55</accession>
<dbReference type="Proteomes" id="UP000218811">
    <property type="component" value="Unassembled WGS sequence"/>
</dbReference>
<proteinExistence type="inferred from homology"/>
<dbReference type="InterPro" id="IPR047177">
    <property type="entry name" value="Pept_M20A"/>
</dbReference>
<dbReference type="PANTHER" id="PTHR45962">
    <property type="entry name" value="N-FATTY-ACYL-AMINO ACID SYNTHASE/HYDROLASE PM20D1"/>
    <property type="match status" value="1"/>
</dbReference>